<keyword evidence="1" id="KW-0805">Transcription regulation</keyword>
<dbReference type="PROSITE" id="PS01117">
    <property type="entry name" value="HTH_MARR_1"/>
    <property type="match status" value="1"/>
</dbReference>
<dbReference type="Pfam" id="PF12802">
    <property type="entry name" value="MarR_2"/>
    <property type="match status" value="1"/>
</dbReference>
<feature type="domain" description="HTH marR-type" evidence="4">
    <location>
        <begin position="12"/>
        <end position="145"/>
    </location>
</feature>
<reference evidence="5 6" key="1">
    <citation type="submission" date="2019-06" db="EMBL/GenBank/DDBJ databases">
        <title>Sorghum-associated microbial communities from plants grown in Nebraska, USA.</title>
        <authorList>
            <person name="Schachtman D."/>
        </authorList>
    </citation>
    <scope>NUCLEOTIDE SEQUENCE [LARGE SCALE GENOMIC DNA]</scope>
    <source>
        <strain evidence="5 6">T529</strain>
    </source>
</reference>
<dbReference type="AlphaFoldDB" id="A0A561C749"/>
<dbReference type="InterPro" id="IPR000835">
    <property type="entry name" value="HTH_MarR-typ"/>
</dbReference>
<dbReference type="Proteomes" id="UP000319722">
    <property type="component" value="Unassembled WGS sequence"/>
</dbReference>
<gene>
    <name evidence="5" type="ORF">FB547_10310</name>
</gene>
<dbReference type="GO" id="GO:0003677">
    <property type="term" value="F:DNA binding"/>
    <property type="evidence" value="ECO:0007669"/>
    <property type="project" value="UniProtKB-KW"/>
</dbReference>
<dbReference type="PRINTS" id="PR00598">
    <property type="entry name" value="HTHMARR"/>
</dbReference>
<dbReference type="PANTHER" id="PTHR42756">
    <property type="entry name" value="TRANSCRIPTIONAL REGULATOR, MARR"/>
    <property type="match status" value="1"/>
</dbReference>
<dbReference type="GO" id="GO:0003700">
    <property type="term" value="F:DNA-binding transcription factor activity"/>
    <property type="evidence" value="ECO:0007669"/>
    <property type="project" value="InterPro"/>
</dbReference>
<organism evidence="5 6">
    <name type="scientific">Variovorax beijingensis</name>
    <dbReference type="NCBI Taxonomy" id="2496117"/>
    <lineage>
        <taxon>Bacteria</taxon>
        <taxon>Pseudomonadati</taxon>
        <taxon>Pseudomonadota</taxon>
        <taxon>Betaproteobacteria</taxon>
        <taxon>Burkholderiales</taxon>
        <taxon>Comamonadaceae</taxon>
        <taxon>Variovorax</taxon>
    </lineage>
</organism>
<evidence type="ECO:0000313" key="6">
    <source>
        <dbReference type="Proteomes" id="UP000319722"/>
    </source>
</evidence>
<dbReference type="PROSITE" id="PS50995">
    <property type="entry name" value="HTH_MARR_2"/>
    <property type="match status" value="1"/>
</dbReference>
<comment type="caution">
    <text evidence="5">The sequence shown here is derived from an EMBL/GenBank/DDBJ whole genome shotgun (WGS) entry which is preliminary data.</text>
</comment>
<protein>
    <submittedName>
        <fullName evidence="5">MarR family transcriptional regulator</fullName>
    </submittedName>
</protein>
<evidence type="ECO:0000256" key="1">
    <source>
        <dbReference type="ARBA" id="ARBA00023015"/>
    </source>
</evidence>
<sequence length="159" mass="16888">MAHVSKTREAALMSLGMALSLLQRGYRAAADKAVAHVGLSQSLAWPIVMIGRMHGGVRQGVLAEALGIEGPSLVRSIDQLVEAGFVERREDPADRRAKTLHLTPAGEAACQPIEAALRGMRATLFEGVADEDIAACLRVFAVLGERLGRAAPGPQEGRR</sequence>
<name>A0A561C749_9BURK</name>
<dbReference type="InterPro" id="IPR036388">
    <property type="entry name" value="WH-like_DNA-bd_sf"/>
</dbReference>
<keyword evidence="3" id="KW-0804">Transcription</keyword>
<evidence type="ECO:0000256" key="3">
    <source>
        <dbReference type="ARBA" id="ARBA00023163"/>
    </source>
</evidence>
<proteinExistence type="predicted"/>
<dbReference type="RefSeq" id="WP_145742050.1">
    <property type="nucleotide sequence ID" value="NZ_VIVL01000003.1"/>
</dbReference>
<dbReference type="SUPFAM" id="SSF46785">
    <property type="entry name" value="Winged helix' DNA-binding domain"/>
    <property type="match status" value="1"/>
</dbReference>
<dbReference type="OrthoDB" id="6002259at2"/>
<dbReference type="SMART" id="SM00347">
    <property type="entry name" value="HTH_MARR"/>
    <property type="match status" value="1"/>
</dbReference>
<evidence type="ECO:0000259" key="4">
    <source>
        <dbReference type="PROSITE" id="PS50995"/>
    </source>
</evidence>
<evidence type="ECO:0000313" key="5">
    <source>
        <dbReference type="EMBL" id="TWD87036.1"/>
    </source>
</evidence>
<dbReference type="EMBL" id="VIVL01000003">
    <property type="protein sequence ID" value="TWD87036.1"/>
    <property type="molecule type" value="Genomic_DNA"/>
</dbReference>
<dbReference type="InterPro" id="IPR023187">
    <property type="entry name" value="Tscrpt_reg_MarR-type_CS"/>
</dbReference>
<dbReference type="PANTHER" id="PTHR42756:SF1">
    <property type="entry name" value="TRANSCRIPTIONAL REPRESSOR OF EMRAB OPERON"/>
    <property type="match status" value="1"/>
</dbReference>
<evidence type="ECO:0000256" key="2">
    <source>
        <dbReference type="ARBA" id="ARBA00023125"/>
    </source>
</evidence>
<dbReference type="Gene3D" id="1.10.10.10">
    <property type="entry name" value="Winged helix-like DNA-binding domain superfamily/Winged helix DNA-binding domain"/>
    <property type="match status" value="1"/>
</dbReference>
<keyword evidence="2" id="KW-0238">DNA-binding</keyword>
<dbReference type="InterPro" id="IPR036390">
    <property type="entry name" value="WH_DNA-bd_sf"/>
</dbReference>
<accession>A0A561C749</accession>